<sequence length="73" mass="8670">MLCVLQCIHTVYVSSARSGCNEWEWAMLKYGRNWAFSLIEHVIYSASLLLLLLFFFIYFSGVCWFLHNLPCWK</sequence>
<name>A0A8H8D846_AJECA</name>
<dbReference type="AlphaFoldDB" id="A0A8H8D846"/>
<dbReference type="EMBL" id="JAEVHI010000001">
    <property type="protein sequence ID" value="KAG5304307.1"/>
    <property type="molecule type" value="Genomic_DNA"/>
</dbReference>
<organism evidence="2 3">
    <name type="scientific">Ajellomyces capsulatus</name>
    <name type="common">Darling's disease fungus</name>
    <name type="synonym">Histoplasma capsulatum</name>
    <dbReference type="NCBI Taxonomy" id="5037"/>
    <lineage>
        <taxon>Eukaryota</taxon>
        <taxon>Fungi</taxon>
        <taxon>Dikarya</taxon>
        <taxon>Ascomycota</taxon>
        <taxon>Pezizomycotina</taxon>
        <taxon>Eurotiomycetes</taxon>
        <taxon>Eurotiomycetidae</taxon>
        <taxon>Onygenales</taxon>
        <taxon>Ajellomycetaceae</taxon>
        <taxon>Histoplasma</taxon>
    </lineage>
</organism>
<evidence type="ECO:0000313" key="3">
    <source>
        <dbReference type="Proteomes" id="UP000670092"/>
    </source>
</evidence>
<keyword evidence="1" id="KW-1133">Transmembrane helix</keyword>
<reference evidence="2 3" key="1">
    <citation type="submission" date="2021-01" db="EMBL/GenBank/DDBJ databases">
        <title>Chromosome-level genome assembly of a human fungal pathogen reveals clustering of transcriptionally co-regulated genes.</title>
        <authorList>
            <person name="Voorhies M."/>
            <person name="Cohen S."/>
            <person name="Shea T.P."/>
            <person name="Petrus S."/>
            <person name="Munoz J.F."/>
            <person name="Poplawski S."/>
            <person name="Goldman W.E."/>
            <person name="Michael T."/>
            <person name="Cuomo C.A."/>
            <person name="Sil A."/>
            <person name="Beyhan S."/>
        </authorList>
    </citation>
    <scope>NUCLEOTIDE SEQUENCE [LARGE SCALE GENOMIC DNA]</scope>
    <source>
        <strain evidence="2 3">G184AR</strain>
    </source>
</reference>
<feature type="transmembrane region" description="Helical" evidence="1">
    <location>
        <begin position="42"/>
        <end position="66"/>
    </location>
</feature>
<keyword evidence="1" id="KW-0472">Membrane</keyword>
<dbReference type="VEuPathDB" id="FungiDB:I7I52_02588"/>
<proteinExistence type="predicted"/>
<evidence type="ECO:0000256" key="1">
    <source>
        <dbReference type="SAM" id="Phobius"/>
    </source>
</evidence>
<keyword evidence="1" id="KW-0812">Transmembrane</keyword>
<comment type="caution">
    <text evidence="2">The sequence shown here is derived from an EMBL/GenBank/DDBJ whole genome shotgun (WGS) entry which is preliminary data.</text>
</comment>
<evidence type="ECO:0000313" key="2">
    <source>
        <dbReference type="EMBL" id="KAG5304307.1"/>
    </source>
</evidence>
<gene>
    <name evidence="2" type="ORF">I7I52_02588</name>
</gene>
<protein>
    <submittedName>
        <fullName evidence="2">Uncharacterized protein</fullName>
    </submittedName>
</protein>
<accession>A0A8H8D846</accession>
<dbReference type="Proteomes" id="UP000670092">
    <property type="component" value="Unassembled WGS sequence"/>
</dbReference>